<keyword evidence="2" id="KW-0862">Zinc</keyword>
<dbReference type="InterPro" id="IPR036436">
    <property type="entry name" value="Disintegrin_dom_sf"/>
</dbReference>
<feature type="chain" id="PRO_5029543883" evidence="3">
    <location>
        <begin position="23"/>
        <end position="734"/>
    </location>
</feature>
<gene>
    <name evidence="6" type="ORF">DGYR_LOCUS3803</name>
</gene>
<keyword evidence="2" id="KW-0479">Metal-binding</keyword>
<evidence type="ECO:0000256" key="3">
    <source>
        <dbReference type="SAM" id="SignalP"/>
    </source>
</evidence>
<feature type="signal peptide" evidence="3">
    <location>
        <begin position="1"/>
        <end position="22"/>
    </location>
</feature>
<sequence length="734" mass="81281">MNWQRKMLSSIIFILYLGVSFGLDDPLFNKKKYLELSVVCDKGCYSLLVRGGQDPVQHMYKLISETEKIMAQLNVQLIVTDIEIWNAKNMIPFNADLKTYMLGMRDYREESLNLKRWSDATLLVTGYIFRSELGWYMFDAVCSKGDAVGVVRLRGSRLSKLEAVLTAHELGHGLGLNHDETGKDCCESGDGNCVMAPIVRSSNAKFGRCSIERFAYHIRQPYRTCLFDKPTYAMNVNRPNKCGNGVVDENEECDCGASNLNNCATCCDMTTCKLSTGSACYEGDCCDTSTCQFQPSTHTCKQSVGDCDIADKCSGSSAQCIDTFKSNGHDCSDKQGEKGYCLSGICSTKTMACQAAWNSDYKAAHDSCYRTSLNWASEMSHCGSPQSDVYSKCTTGTENNFQCGLLQCDSDNTNYVLEIQGSQRAQSYRAGDKRCLFIQHGGWDMEVGKGSGPYMVPDGTKCGDGKACYKQACLDKSQAYDMIKSAKEQNTASTSICGNGVKEDGEECDCGATQCGCCNQRTCKLEKVGSKCLTNDCKVCDGASIHCPSAANYNRANFEKCDSENGQCFKGLCRSLRQTCKKYFGESAEPDLQQIKRNALPGNYLFNGGGFLILSSAGKVYRYYEFKPTNGDGVCGVVHCILPYGTNPKISNYPTRGYTSRRSSSYPTKMAYFSNLSPFSIRGVSHRIYYPLMNEMGAPCKTNTGASGYCWPWFRRLDTMSRIVKYYYSECLPI</sequence>
<dbReference type="SMART" id="SM00608">
    <property type="entry name" value="ACR"/>
    <property type="match status" value="1"/>
</dbReference>
<dbReference type="InterPro" id="IPR024079">
    <property type="entry name" value="MetalloPept_cat_dom_sf"/>
</dbReference>
<dbReference type="PANTHER" id="PTHR11905:SF247">
    <property type="entry name" value="PEPTIDASE M12B DOMAIN-CONTAINING PROTEIN"/>
    <property type="match status" value="1"/>
</dbReference>
<proteinExistence type="predicted"/>
<dbReference type="Pfam" id="PF08516">
    <property type="entry name" value="ADAM_CR"/>
    <property type="match status" value="1"/>
</dbReference>
<dbReference type="OrthoDB" id="5951731at2759"/>
<feature type="domain" description="Peptidase M12B" evidence="5">
    <location>
        <begin position="32"/>
        <end position="230"/>
    </location>
</feature>
<comment type="caution">
    <text evidence="6">The sequence shown here is derived from an EMBL/GenBank/DDBJ whole genome shotgun (WGS) entry which is preliminary data.</text>
</comment>
<evidence type="ECO:0000313" key="7">
    <source>
        <dbReference type="Proteomes" id="UP000549394"/>
    </source>
</evidence>
<dbReference type="GO" id="GO:0006508">
    <property type="term" value="P:proteolysis"/>
    <property type="evidence" value="ECO:0007669"/>
    <property type="project" value="InterPro"/>
</dbReference>
<dbReference type="GO" id="GO:0004222">
    <property type="term" value="F:metalloendopeptidase activity"/>
    <property type="evidence" value="ECO:0007669"/>
    <property type="project" value="InterPro"/>
</dbReference>
<reference evidence="6 7" key="1">
    <citation type="submission" date="2020-08" db="EMBL/GenBank/DDBJ databases">
        <authorList>
            <person name="Hejnol A."/>
        </authorList>
    </citation>
    <scope>NUCLEOTIDE SEQUENCE [LARGE SCALE GENOMIC DNA]</scope>
</reference>
<dbReference type="SMART" id="SM00050">
    <property type="entry name" value="DISIN"/>
    <property type="match status" value="1"/>
</dbReference>
<dbReference type="Proteomes" id="UP000549394">
    <property type="component" value="Unassembled WGS sequence"/>
</dbReference>
<dbReference type="GO" id="GO:0046872">
    <property type="term" value="F:metal ion binding"/>
    <property type="evidence" value="ECO:0007669"/>
    <property type="project" value="UniProtKB-KW"/>
</dbReference>
<dbReference type="PROSITE" id="PS50215">
    <property type="entry name" value="ADAM_MEPRO"/>
    <property type="match status" value="1"/>
</dbReference>
<evidence type="ECO:0000259" key="5">
    <source>
        <dbReference type="PROSITE" id="PS50215"/>
    </source>
</evidence>
<organism evidence="6 7">
    <name type="scientific">Dimorphilus gyrociliatus</name>
    <dbReference type="NCBI Taxonomy" id="2664684"/>
    <lineage>
        <taxon>Eukaryota</taxon>
        <taxon>Metazoa</taxon>
        <taxon>Spiralia</taxon>
        <taxon>Lophotrochozoa</taxon>
        <taxon>Annelida</taxon>
        <taxon>Polychaeta</taxon>
        <taxon>Polychaeta incertae sedis</taxon>
        <taxon>Dinophilidae</taxon>
        <taxon>Dimorphilus</taxon>
    </lineage>
</organism>
<dbReference type="PROSITE" id="PS50214">
    <property type="entry name" value="DISINTEGRIN_2"/>
    <property type="match status" value="2"/>
</dbReference>
<dbReference type="Gene3D" id="3.40.390.10">
    <property type="entry name" value="Collagenase (Catalytic Domain)"/>
    <property type="match status" value="1"/>
</dbReference>
<keyword evidence="3" id="KW-0732">Signal</keyword>
<protein>
    <submittedName>
        <fullName evidence="6">DgyrCDS4038</fullName>
    </submittedName>
</protein>
<dbReference type="AlphaFoldDB" id="A0A7I8VFQ8"/>
<feature type="domain" description="Disintegrin" evidence="4">
    <location>
        <begin position="239"/>
        <end position="327"/>
    </location>
</feature>
<dbReference type="SUPFAM" id="SSF57552">
    <property type="entry name" value="Blood coagulation inhibitor (disintegrin)"/>
    <property type="match status" value="1"/>
</dbReference>
<keyword evidence="1" id="KW-1015">Disulfide bond</keyword>
<dbReference type="InterPro" id="IPR006586">
    <property type="entry name" value="ADAM_Cys-rich"/>
</dbReference>
<dbReference type="InterPro" id="IPR001590">
    <property type="entry name" value="Peptidase_M12B"/>
</dbReference>
<feature type="active site" evidence="2">
    <location>
        <position position="169"/>
    </location>
</feature>
<accession>A0A7I8VFQ8</accession>
<comment type="caution">
    <text evidence="2">Lacks conserved residue(s) required for the propagation of feature annotation.</text>
</comment>
<evidence type="ECO:0000256" key="1">
    <source>
        <dbReference type="PROSITE-ProRule" id="PRU00068"/>
    </source>
</evidence>
<name>A0A7I8VFQ8_9ANNE</name>
<evidence type="ECO:0000256" key="2">
    <source>
        <dbReference type="PROSITE-ProRule" id="PRU00276"/>
    </source>
</evidence>
<evidence type="ECO:0000259" key="4">
    <source>
        <dbReference type="PROSITE" id="PS50214"/>
    </source>
</evidence>
<keyword evidence="7" id="KW-1185">Reference proteome</keyword>
<feature type="binding site" evidence="2">
    <location>
        <position position="172"/>
    </location>
    <ligand>
        <name>Zn(2+)</name>
        <dbReference type="ChEBI" id="CHEBI:29105"/>
        <note>catalytic</note>
    </ligand>
</feature>
<feature type="disulfide bond" evidence="1">
    <location>
        <begin position="300"/>
        <end position="320"/>
    </location>
</feature>
<dbReference type="InterPro" id="IPR001762">
    <property type="entry name" value="Disintegrin_dom"/>
</dbReference>
<dbReference type="SUPFAM" id="SSF55486">
    <property type="entry name" value="Metalloproteases ('zincins'), catalytic domain"/>
    <property type="match status" value="1"/>
</dbReference>
<dbReference type="EMBL" id="CAJFCJ010000005">
    <property type="protein sequence ID" value="CAD5115019.1"/>
    <property type="molecule type" value="Genomic_DNA"/>
</dbReference>
<dbReference type="PANTHER" id="PTHR11905">
    <property type="entry name" value="ADAM A DISINTEGRIN AND METALLOPROTEASE DOMAIN"/>
    <property type="match status" value="1"/>
</dbReference>
<feature type="domain" description="Disintegrin" evidence="4">
    <location>
        <begin position="494"/>
        <end position="568"/>
    </location>
</feature>
<dbReference type="Pfam" id="PF00200">
    <property type="entry name" value="Disintegrin"/>
    <property type="match status" value="1"/>
</dbReference>
<dbReference type="Pfam" id="PF01421">
    <property type="entry name" value="Reprolysin"/>
    <property type="match status" value="1"/>
</dbReference>
<feature type="binding site" evidence="2">
    <location>
        <position position="168"/>
    </location>
    <ligand>
        <name>Zn(2+)</name>
        <dbReference type="ChEBI" id="CHEBI:29105"/>
        <note>catalytic</note>
    </ligand>
</feature>
<feature type="binding site" evidence="2">
    <location>
        <position position="178"/>
    </location>
    <ligand>
        <name>Zn(2+)</name>
        <dbReference type="ChEBI" id="CHEBI:29105"/>
        <note>catalytic</note>
    </ligand>
</feature>
<evidence type="ECO:0000313" key="6">
    <source>
        <dbReference type="EMBL" id="CAD5115019.1"/>
    </source>
</evidence>
<dbReference type="Gene3D" id="4.10.70.10">
    <property type="entry name" value="Disintegrin domain"/>
    <property type="match status" value="1"/>
</dbReference>